<proteinExistence type="predicted"/>
<evidence type="ECO:0000313" key="3">
    <source>
        <dbReference type="Proteomes" id="UP000252558"/>
    </source>
</evidence>
<evidence type="ECO:0000256" key="1">
    <source>
        <dbReference type="SAM" id="Phobius"/>
    </source>
</evidence>
<keyword evidence="1" id="KW-0472">Membrane</keyword>
<keyword evidence="1" id="KW-0812">Transmembrane</keyword>
<accession>A0A368NKG1</accession>
<keyword evidence="3" id="KW-1185">Reference proteome</keyword>
<protein>
    <recommendedName>
        <fullName evidence="4">MSHA biogenesis protein MshI</fullName>
    </recommendedName>
</protein>
<sequence>MKQHINLYVDALRPQRESLSLPVVLVFWCLSILFIAGSAIWLNSRLADAQYQLSMTQMTNKQLNQQLAALTQQLQQRQPSSNLVRKKELVTAEHKVKTHLLRELSNREPLKNQGFSQLMLELAKHHDDDVWLSGIKASETNLALTGFTRTSKAVPRWVQGFHQGPRLQKAGFASLSMSRDENQRLLFTLSSLPGESE</sequence>
<evidence type="ECO:0008006" key="4">
    <source>
        <dbReference type="Google" id="ProtNLM"/>
    </source>
</evidence>
<dbReference type="EMBL" id="QPID01000005">
    <property type="protein sequence ID" value="RCU49821.1"/>
    <property type="molecule type" value="Genomic_DNA"/>
</dbReference>
<organism evidence="2 3">
    <name type="scientific">Corallincola holothuriorum</name>
    <dbReference type="NCBI Taxonomy" id="2282215"/>
    <lineage>
        <taxon>Bacteria</taxon>
        <taxon>Pseudomonadati</taxon>
        <taxon>Pseudomonadota</taxon>
        <taxon>Gammaproteobacteria</taxon>
        <taxon>Alteromonadales</taxon>
        <taxon>Psychromonadaceae</taxon>
        <taxon>Corallincola</taxon>
    </lineage>
</organism>
<dbReference type="OrthoDB" id="6876592at2"/>
<feature type="transmembrane region" description="Helical" evidence="1">
    <location>
        <begin position="21"/>
        <end position="42"/>
    </location>
</feature>
<comment type="caution">
    <text evidence="2">The sequence shown here is derived from an EMBL/GenBank/DDBJ whole genome shotgun (WGS) entry which is preliminary data.</text>
</comment>
<dbReference type="RefSeq" id="WP_114338107.1">
    <property type="nucleotide sequence ID" value="NZ_QPID01000005.1"/>
</dbReference>
<evidence type="ECO:0000313" key="2">
    <source>
        <dbReference type="EMBL" id="RCU49821.1"/>
    </source>
</evidence>
<name>A0A368NKG1_9GAMM</name>
<dbReference type="Proteomes" id="UP000252558">
    <property type="component" value="Unassembled WGS sequence"/>
</dbReference>
<keyword evidence="1" id="KW-1133">Transmembrane helix</keyword>
<dbReference type="AlphaFoldDB" id="A0A368NKG1"/>
<reference evidence="2 3" key="1">
    <citation type="submission" date="2018-07" db="EMBL/GenBank/DDBJ databases">
        <title>Corallincola holothuriorum sp. nov., a new facultative anaerobe isolated from sea cucumber Apostichopus japonicus.</title>
        <authorList>
            <person name="Xia H."/>
        </authorList>
    </citation>
    <scope>NUCLEOTIDE SEQUENCE [LARGE SCALE GENOMIC DNA]</scope>
    <source>
        <strain evidence="2 3">C4</strain>
    </source>
</reference>
<dbReference type="Pfam" id="PF05137">
    <property type="entry name" value="PilN"/>
    <property type="match status" value="1"/>
</dbReference>
<gene>
    <name evidence="2" type="ORF">DU002_09290</name>
</gene>
<dbReference type="InterPro" id="IPR007813">
    <property type="entry name" value="PilN"/>
</dbReference>